<dbReference type="GO" id="GO:0004725">
    <property type="term" value="F:protein tyrosine phosphatase activity"/>
    <property type="evidence" value="ECO:0007669"/>
    <property type="project" value="InterPro"/>
</dbReference>
<dbReference type="PROSITE" id="PS50055">
    <property type="entry name" value="TYR_PHOSPHATASE_PTP"/>
    <property type="match status" value="1"/>
</dbReference>
<dbReference type="InterPro" id="IPR029021">
    <property type="entry name" value="Prot-tyrosine_phosphatase-like"/>
</dbReference>
<dbReference type="AlphaFoldDB" id="T1GCW0"/>
<keyword evidence="3" id="KW-1185">Reference proteome</keyword>
<protein>
    <recommendedName>
        <fullName evidence="1">Tyrosine-protein phosphatase domain-containing protein</fullName>
    </recommendedName>
</protein>
<evidence type="ECO:0000259" key="1">
    <source>
        <dbReference type="PROSITE" id="PS50055"/>
    </source>
</evidence>
<dbReference type="InterPro" id="IPR050348">
    <property type="entry name" value="Protein-Tyr_Phosphatase"/>
</dbReference>
<dbReference type="Proteomes" id="UP000015102">
    <property type="component" value="Unassembled WGS sequence"/>
</dbReference>
<name>T1GCW0_MEGSC</name>
<accession>T1GCW0</accession>
<dbReference type="EnsemblMetazoa" id="MESCA001133-RA">
    <property type="protein sequence ID" value="MESCA001133-PA"/>
    <property type="gene ID" value="MESCA001133"/>
</dbReference>
<dbReference type="Gene3D" id="3.90.190.10">
    <property type="entry name" value="Protein tyrosine phosphatase superfamily"/>
    <property type="match status" value="1"/>
</dbReference>
<dbReference type="HOGENOM" id="CLU_2645102_0_0_1"/>
<proteinExistence type="predicted"/>
<dbReference type="PRINTS" id="PR00700">
    <property type="entry name" value="PRTYPHPHTASE"/>
</dbReference>
<organism evidence="2 3">
    <name type="scientific">Megaselia scalaris</name>
    <name type="common">Humpbacked fly</name>
    <name type="synonym">Phora scalaris</name>
    <dbReference type="NCBI Taxonomy" id="36166"/>
    <lineage>
        <taxon>Eukaryota</taxon>
        <taxon>Metazoa</taxon>
        <taxon>Ecdysozoa</taxon>
        <taxon>Arthropoda</taxon>
        <taxon>Hexapoda</taxon>
        <taxon>Insecta</taxon>
        <taxon>Pterygota</taxon>
        <taxon>Neoptera</taxon>
        <taxon>Endopterygota</taxon>
        <taxon>Diptera</taxon>
        <taxon>Brachycera</taxon>
        <taxon>Muscomorpha</taxon>
        <taxon>Platypezoidea</taxon>
        <taxon>Phoridae</taxon>
        <taxon>Megaseliini</taxon>
        <taxon>Megaselia</taxon>
    </lineage>
</organism>
<reference evidence="3" key="1">
    <citation type="submission" date="2013-02" db="EMBL/GenBank/DDBJ databases">
        <authorList>
            <person name="Hughes D."/>
        </authorList>
    </citation>
    <scope>NUCLEOTIDE SEQUENCE</scope>
    <source>
        <strain>Durham</strain>
        <strain evidence="3">NC isolate 2 -- Noor lab</strain>
    </source>
</reference>
<reference evidence="2" key="2">
    <citation type="submission" date="2015-06" db="UniProtKB">
        <authorList>
            <consortium name="EnsemblMetazoa"/>
        </authorList>
    </citation>
    <scope>IDENTIFICATION</scope>
</reference>
<dbReference type="InterPro" id="IPR000242">
    <property type="entry name" value="PTP_cat"/>
</dbReference>
<evidence type="ECO:0000313" key="2">
    <source>
        <dbReference type="EnsemblMetazoa" id="MESCA001133-PA"/>
    </source>
</evidence>
<dbReference type="Pfam" id="PF00102">
    <property type="entry name" value="Y_phosphatase"/>
    <property type="match status" value="1"/>
</dbReference>
<evidence type="ECO:0000313" key="3">
    <source>
        <dbReference type="Proteomes" id="UP000015102"/>
    </source>
</evidence>
<dbReference type="SUPFAM" id="SSF52799">
    <property type="entry name" value="(Phosphotyrosine protein) phosphatases II"/>
    <property type="match status" value="1"/>
</dbReference>
<sequence>MSKNRTDLVIPFDRNRVILNPIPTREHSTYINASFIEGYDNSENFIITQDPMENTIGDFWRMVSEQSVTTIVMISEV</sequence>
<feature type="domain" description="Tyrosine-protein phosphatase" evidence="1">
    <location>
        <begin position="1"/>
        <end position="77"/>
    </location>
</feature>
<dbReference type="STRING" id="36166.T1GCW0"/>
<dbReference type="PANTHER" id="PTHR19134">
    <property type="entry name" value="RECEPTOR-TYPE TYROSINE-PROTEIN PHOSPHATASE"/>
    <property type="match status" value="1"/>
</dbReference>
<dbReference type="OMA" id="DTHDYIN"/>
<dbReference type="EMBL" id="CAQQ02089599">
    <property type="status" value="NOT_ANNOTATED_CDS"/>
    <property type="molecule type" value="Genomic_DNA"/>
</dbReference>
<dbReference type="PANTHER" id="PTHR19134:SF555">
    <property type="entry name" value="RECEPTOR-TYPE TYROSINE-PROTEIN PHOSPHATASE DELTA-LIKE ISOFORM X1"/>
    <property type="match status" value="1"/>
</dbReference>